<protein>
    <submittedName>
        <fullName evidence="2">Uncharacterized protein</fullName>
    </submittedName>
</protein>
<dbReference type="GeneID" id="14922587"/>
<dbReference type="VEuPathDB" id="AmoebaDB:ACA1_231150"/>
<feature type="compositionally biased region" description="Basic and acidic residues" evidence="1">
    <location>
        <begin position="38"/>
        <end position="47"/>
    </location>
</feature>
<sequence length="70" mass="7798">MEMSQDLLLAPEVDVTAQKRPAREEQVTQPTAMATDEELLKQGEHSLRRQHSHPHMGPEPHAQQGCSSQG</sequence>
<gene>
    <name evidence="2" type="ORF">ACA1_231150</name>
</gene>
<accession>L8HAE4</accession>
<keyword evidence="3" id="KW-1185">Reference proteome</keyword>
<dbReference type="KEGG" id="acan:ACA1_231150"/>
<organism evidence="2 3">
    <name type="scientific">Acanthamoeba castellanii (strain ATCC 30010 / Neff)</name>
    <dbReference type="NCBI Taxonomy" id="1257118"/>
    <lineage>
        <taxon>Eukaryota</taxon>
        <taxon>Amoebozoa</taxon>
        <taxon>Discosea</taxon>
        <taxon>Longamoebia</taxon>
        <taxon>Centramoebida</taxon>
        <taxon>Acanthamoebidae</taxon>
        <taxon>Acanthamoeba</taxon>
    </lineage>
</organism>
<reference evidence="2 3" key="1">
    <citation type="journal article" date="2013" name="Genome Biol.">
        <title>Genome of Acanthamoeba castellanii highlights extensive lateral gene transfer and early evolution of tyrosine kinase signaling.</title>
        <authorList>
            <person name="Clarke M."/>
            <person name="Lohan A.J."/>
            <person name="Liu B."/>
            <person name="Lagkouvardos I."/>
            <person name="Roy S."/>
            <person name="Zafar N."/>
            <person name="Bertelli C."/>
            <person name="Schilde C."/>
            <person name="Kianianmomeni A."/>
            <person name="Burglin T.R."/>
            <person name="Frech C."/>
            <person name="Turcotte B."/>
            <person name="Kopec K.O."/>
            <person name="Synnott J.M."/>
            <person name="Choo C."/>
            <person name="Paponov I."/>
            <person name="Finkler A."/>
            <person name="Soon Heng Tan C."/>
            <person name="Hutchins A.P."/>
            <person name="Weinmeier T."/>
            <person name="Rattei T."/>
            <person name="Chu J.S."/>
            <person name="Gimenez G."/>
            <person name="Irimia M."/>
            <person name="Rigden D.J."/>
            <person name="Fitzpatrick D.A."/>
            <person name="Lorenzo-Morales J."/>
            <person name="Bateman A."/>
            <person name="Chiu C.H."/>
            <person name="Tang P."/>
            <person name="Hegemann P."/>
            <person name="Fromm H."/>
            <person name="Raoult D."/>
            <person name="Greub G."/>
            <person name="Miranda-Saavedra D."/>
            <person name="Chen N."/>
            <person name="Nash P."/>
            <person name="Ginger M.L."/>
            <person name="Horn M."/>
            <person name="Schaap P."/>
            <person name="Caler L."/>
            <person name="Loftus B."/>
        </authorList>
    </citation>
    <scope>NUCLEOTIDE SEQUENCE [LARGE SCALE GENOMIC DNA]</scope>
    <source>
        <strain evidence="2 3">Neff</strain>
    </source>
</reference>
<dbReference type="Proteomes" id="UP000011083">
    <property type="component" value="Unassembled WGS sequence"/>
</dbReference>
<feature type="region of interest" description="Disordered" evidence="1">
    <location>
        <begin position="1"/>
        <end position="70"/>
    </location>
</feature>
<evidence type="ECO:0000313" key="3">
    <source>
        <dbReference type="Proteomes" id="UP000011083"/>
    </source>
</evidence>
<evidence type="ECO:0000313" key="2">
    <source>
        <dbReference type="EMBL" id="ELR21678.1"/>
    </source>
</evidence>
<dbReference type="AlphaFoldDB" id="L8HAE4"/>
<name>L8HAE4_ACACF</name>
<evidence type="ECO:0000256" key="1">
    <source>
        <dbReference type="SAM" id="MobiDB-lite"/>
    </source>
</evidence>
<dbReference type="EMBL" id="KB007901">
    <property type="protein sequence ID" value="ELR21678.1"/>
    <property type="molecule type" value="Genomic_DNA"/>
</dbReference>
<dbReference type="RefSeq" id="XP_004346623.1">
    <property type="nucleotide sequence ID" value="XM_004346573.1"/>
</dbReference>
<proteinExistence type="predicted"/>